<protein>
    <recommendedName>
        <fullName evidence="5">Protein tyrosine phosphatase</fullName>
    </recommendedName>
</protein>
<dbReference type="SUPFAM" id="SSF52799">
    <property type="entry name" value="(Phosphotyrosine protein) phosphatases II"/>
    <property type="match status" value="1"/>
</dbReference>
<dbReference type="InterPro" id="IPR003595">
    <property type="entry name" value="Tyr_Pase_cat"/>
</dbReference>
<dbReference type="InterPro" id="IPR000242">
    <property type="entry name" value="PTP_cat"/>
</dbReference>
<dbReference type="AlphaFoldDB" id="A0A8J8T2J4"/>
<name>A0A8J8T2J4_HALGN</name>
<feature type="domain" description="Tyrosine-protein phosphatase" evidence="1">
    <location>
        <begin position="22"/>
        <end position="283"/>
    </location>
</feature>
<feature type="domain" description="Tyrosine specific protein phosphatases" evidence="2">
    <location>
        <begin position="191"/>
        <end position="274"/>
    </location>
</feature>
<dbReference type="PROSITE" id="PS00383">
    <property type="entry name" value="TYR_PHOSPHATASE_1"/>
    <property type="match status" value="1"/>
</dbReference>
<evidence type="ECO:0000259" key="1">
    <source>
        <dbReference type="PROSITE" id="PS50055"/>
    </source>
</evidence>
<organism evidence="3 4">
    <name type="scientific">Halteria grandinella</name>
    <dbReference type="NCBI Taxonomy" id="5974"/>
    <lineage>
        <taxon>Eukaryota</taxon>
        <taxon>Sar</taxon>
        <taxon>Alveolata</taxon>
        <taxon>Ciliophora</taxon>
        <taxon>Intramacronucleata</taxon>
        <taxon>Spirotrichea</taxon>
        <taxon>Stichotrichia</taxon>
        <taxon>Sporadotrichida</taxon>
        <taxon>Halteriidae</taxon>
        <taxon>Halteria</taxon>
    </lineage>
</organism>
<gene>
    <name evidence="3" type="ORF">FGO68_gene17336</name>
</gene>
<dbReference type="PANTHER" id="PTHR19134:SF449">
    <property type="entry name" value="TYROSINE-PROTEIN PHOSPHATASE 1"/>
    <property type="match status" value="1"/>
</dbReference>
<dbReference type="SMART" id="SM00404">
    <property type="entry name" value="PTPc_motif"/>
    <property type="match status" value="1"/>
</dbReference>
<dbReference type="GO" id="GO:0004725">
    <property type="term" value="F:protein tyrosine phosphatase activity"/>
    <property type="evidence" value="ECO:0007669"/>
    <property type="project" value="InterPro"/>
</dbReference>
<dbReference type="Pfam" id="PF00102">
    <property type="entry name" value="Y_phosphatase"/>
    <property type="match status" value="1"/>
</dbReference>
<accession>A0A8J8T2J4</accession>
<dbReference type="InterPro" id="IPR016130">
    <property type="entry name" value="Tyr_Pase_AS"/>
</dbReference>
<evidence type="ECO:0000259" key="2">
    <source>
        <dbReference type="PROSITE" id="PS50056"/>
    </source>
</evidence>
<evidence type="ECO:0000313" key="3">
    <source>
        <dbReference type="EMBL" id="TNV79490.1"/>
    </source>
</evidence>
<dbReference type="InterPro" id="IPR029021">
    <property type="entry name" value="Prot-tyrosine_phosphatase-like"/>
</dbReference>
<dbReference type="SMART" id="SM00194">
    <property type="entry name" value="PTPc"/>
    <property type="match status" value="1"/>
</dbReference>
<dbReference type="InterPro" id="IPR000387">
    <property type="entry name" value="Tyr_Pase_dom"/>
</dbReference>
<keyword evidence="4" id="KW-1185">Reference proteome</keyword>
<dbReference type="PROSITE" id="PS50056">
    <property type="entry name" value="TYR_PHOSPHATASE_2"/>
    <property type="match status" value="1"/>
</dbReference>
<dbReference type="Gene3D" id="3.90.190.10">
    <property type="entry name" value="Protein tyrosine phosphatase superfamily"/>
    <property type="match status" value="1"/>
</dbReference>
<reference evidence="3" key="1">
    <citation type="submission" date="2019-06" db="EMBL/GenBank/DDBJ databases">
        <authorList>
            <person name="Zheng W."/>
        </authorList>
    </citation>
    <scope>NUCLEOTIDE SEQUENCE</scope>
    <source>
        <strain evidence="3">QDHG01</strain>
    </source>
</reference>
<dbReference type="PROSITE" id="PS50055">
    <property type="entry name" value="TYR_PHOSPHATASE_PTP"/>
    <property type="match status" value="1"/>
</dbReference>
<dbReference type="InterPro" id="IPR050348">
    <property type="entry name" value="Protein-Tyr_Phosphatase"/>
</dbReference>
<dbReference type="Proteomes" id="UP000785679">
    <property type="component" value="Unassembled WGS sequence"/>
</dbReference>
<dbReference type="PANTHER" id="PTHR19134">
    <property type="entry name" value="RECEPTOR-TYPE TYROSINE-PROTEIN PHOSPHATASE"/>
    <property type="match status" value="1"/>
</dbReference>
<dbReference type="OrthoDB" id="282898at2759"/>
<sequence length="305" mass="35962">MRINCHKGQFNNLYKNSSSEFRRKNKYNEILPYLHNQVKLKYSFDTPDDKFQDYYNASFVNSSLVGSRGSKTFIAAMAPTINTVDSLWKLIVEQRISLIIQLCPDEENGKEMCFRYYRSQSEYQSNFTFGGYQMVVKQRIEVRSGLFMTDIQVIEQNGEIVHTVRHLQETLWPDNKPPGVREDCGPSEAFQRLIYTIEVIERNRTVDPSSPVLVHCSAGVGRTGTLISLYTVYEAIKYQRESLRLADPMISIFGVVRRLREQRWNSVRNHAQYRYIYTFIQQWLKLYYQDQSQKQDEQQSQQQMM</sequence>
<proteinExistence type="predicted"/>
<evidence type="ECO:0000313" key="4">
    <source>
        <dbReference type="Proteomes" id="UP000785679"/>
    </source>
</evidence>
<dbReference type="PRINTS" id="PR00700">
    <property type="entry name" value="PRTYPHPHTASE"/>
</dbReference>
<dbReference type="EMBL" id="RRYP01008848">
    <property type="protein sequence ID" value="TNV79490.1"/>
    <property type="molecule type" value="Genomic_DNA"/>
</dbReference>
<dbReference type="CDD" id="cd00047">
    <property type="entry name" value="PTPc"/>
    <property type="match status" value="1"/>
</dbReference>
<comment type="caution">
    <text evidence="3">The sequence shown here is derived from an EMBL/GenBank/DDBJ whole genome shotgun (WGS) entry which is preliminary data.</text>
</comment>
<evidence type="ECO:0008006" key="5">
    <source>
        <dbReference type="Google" id="ProtNLM"/>
    </source>
</evidence>